<proteinExistence type="predicted"/>
<protein>
    <recommendedName>
        <fullName evidence="2">Pentatricopeptide repeat-containing protein</fullName>
    </recommendedName>
</protein>
<name>A5BB56_VITVI</name>
<accession>A5BB56</accession>
<dbReference type="EMBL" id="AM453017">
    <property type="protein sequence ID" value="CAN76659.1"/>
    <property type="molecule type" value="Genomic_DNA"/>
</dbReference>
<dbReference type="ExpressionAtlas" id="A5BB56">
    <property type="expression patterns" value="baseline and differential"/>
</dbReference>
<organism evidence="1">
    <name type="scientific">Vitis vinifera</name>
    <name type="common">Grape</name>
    <dbReference type="NCBI Taxonomy" id="29760"/>
    <lineage>
        <taxon>Eukaryota</taxon>
        <taxon>Viridiplantae</taxon>
        <taxon>Streptophyta</taxon>
        <taxon>Embryophyta</taxon>
        <taxon>Tracheophyta</taxon>
        <taxon>Spermatophyta</taxon>
        <taxon>Magnoliopsida</taxon>
        <taxon>eudicotyledons</taxon>
        <taxon>Gunneridae</taxon>
        <taxon>Pentapetalae</taxon>
        <taxon>rosids</taxon>
        <taxon>Vitales</taxon>
        <taxon>Vitaceae</taxon>
        <taxon>Viteae</taxon>
        <taxon>Vitis</taxon>
    </lineage>
</organism>
<gene>
    <name evidence="1" type="ORF">VITISV_003882</name>
</gene>
<sequence>MAGNKEVQSHLLEEPFSLILQKRLILPNRTLEDMSLEDPALAQPYIAVLRKLNSPLHSGLTIEKQELLFRDLIFLFQNVNFSIQYDARKTLLHDARGNIPMETEVLQEILDSVMTIKCDRTFESLHGNCGAIYHSLIAGNRMNGYGADAIDLFLQMKGLGLDLDEYSTFVSVLLLVSSVEFSAQILKFEMKSDHEMSETIADGYWTEACIQRKISNHSDNAMESDDSQNSGPFLQKVFKRNIAANTRINWIQLIVSRLMVKNSYADPEEYSDEDYSSFQRPKANGYTKTVRSGFLLVKRKSEAMSSSIHVANRPLVQKTSASEAYNRNFQLAKLALTPGGAIQDFSLAAIYDAKVSNSSASLQKTPISDPNVDETHIAFVKLSEKRRLFLLLDMCDV</sequence>
<dbReference type="AlphaFoldDB" id="A5BB56"/>
<reference evidence="1" key="1">
    <citation type="journal article" date="2007" name="PLoS ONE">
        <title>The first genome sequence of an elite grapevine cultivar (Pinot noir Vitis vinifera L.): coping with a highly heterozygous genome.</title>
        <authorList>
            <person name="Velasco R."/>
            <person name="Zharkikh A."/>
            <person name="Troggio M."/>
            <person name="Cartwright D.A."/>
            <person name="Cestaro A."/>
            <person name="Pruss D."/>
            <person name="Pindo M."/>
            <person name="FitzGerald L.M."/>
            <person name="Vezzulli S."/>
            <person name="Reid J."/>
            <person name="Malacarne G."/>
            <person name="Iliev D."/>
            <person name="Coppola G."/>
            <person name="Wardell B."/>
            <person name="Micheletti D."/>
            <person name="Macalma T."/>
            <person name="Facci M."/>
            <person name="Mitchell J.T."/>
            <person name="Perazzolli M."/>
            <person name="Eldredge G."/>
            <person name="Gatto P."/>
            <person name="Oyzerski R."/>
            <person name="Moretto M."/>
            <person name="Gutin N."/>
            <person name="Stefanini M."/>
            <person name="Chen Y."/>
            <person name="Segala C."/>
            <person name="Davenport C."/>
            <person name="Dematte L."/>
            <person name="Mraz A."/>
            <person name="Battilana J."/>
            <person name="Stormo K."/>
            <person name="Costa F."/>
            <person name="Tao Q."/>
            <person name="Si-Ammour A."/>
            <person name="Harkins T."/>
            <person name="Lackey A."/>
            <person name="Perbost C."/>
            <person name="Taillon B."/>
            <person name="Stella A."/>
            <person name="Solovyev V."/>
            <person name="Fawcett J.A."/>
            <person name="Sterck L."/>
            <person name="Vandepoele K."/>
            <person name="Grando S.M."/>
            <person name="Toppo S."/>
            <person name="Moser C."/>
            <person name="Lanchbury J."/>
            <person name="Bogden R."/>
            <person name="Skolnick M."/>
            <person name="Sgaramella V."/>
            <person name="Bhatnagar S.K."/>
            <person name="Fontana P."/>
            <person name="Gutin A."/>
            <person name="Van de Peer Y."/>
            <person name="Salamini F."/>
            <person name="Viola R."/>
        </authorList>
    </citation>
    <scope>NUCLEOTIDE SEQUENCE</scope>
</reference>
<evidence type="ECO:0000313" key="1">
    <source>
        <dbReference type="EMBL" id="CAN76659.1"/>
    </source>
</evidence>
<evidence type="ECO:0008006" key="2">
    <source>
        <dbReference type="Google" id="ProtNLM"/>
    </source>
</evidence>